<name>A0A8K0WQS2_9HYPO</name>
<evidence type="ECO:0000256" key="2">
    <source>
        <dbReference type="ARBA" id="ARBA00022692"/>
    </source>
</evidence>
<comment type="subcellular location">
    <subcellularLocation>
        <location evidence="1">Membrane</location>
        <topology evidence="1">Multi-pass membrane protein</topology>
    </subcellularLocation>
</comment>
<dbReference type="PANTHER" id="PTHR16201:SF44">
    <property type="entry name" value="SEVEN TRANSMEMBRANE PROTEIN 1"/>
    <property type="match status" value="1"/>
</dbReference>
<comment type="caution">
    <text evidence="9">The sequence shown here is derived from an EMBL/GenBank/DDBJ whole genome shotgun (WGS) entry which is preliminary data.</text>
</comment>
<organism evidence="9 10">
    <name type="scientific">Stachybotrys elegans</name>
    <dbReference type="NCBI Taxonomy" id="80388"/>
    <lineage>
        <taxon>Eukaryota</taxon>
        <taxon>Fungi</taxon>
        <taxon>Dikarya</taxon>
        <taxon>Ascomycota</taxon>
        <taxon>Pezizomycotina</taxon>
        <taxon>Sordariomycetes</taxon>
        <taxon>Hypocreomycetidae</taxon>
        <taxon>Hypocreales</taxon>
        <taxon>Stachybotryaceae</taxon>
        <taxon>Stachybotrys</taxon>
    </lineage>
</organism>
<dbReference type="SMART" id="SM00679">
    <property type="entry name" value="CTNS"/>
    <property type="match status" value="2"/>
</dbReference>
<evidence type="ECO:0000256" key="6">
    <source>
        <dbReference type="ARBA" id="ARBA00050768"/>
    </source>
</evidence>
<feature type="transmembrane region" description="Helical" evidence="8">
    <location>
        <begin position="271"/>
        <end position="290"/>
    </location>
</feature>
<sequence>MASLLVTAAFAAASSDSAPVNAALSGVFGSISMTAWICLLIPQLIANYKAQRADGLSMAFLIVWLLGDATNLIGALFTRLAPTAVALASYFCVADVVLISQCVYYNTRNARRQKRAAAGLSEQSPLLAQHRNSSKPTEGEVDPTKSTESRDDIPDGSSWANNALSLVAVYVIGLCGWYVSYKAGAWGSEDPSAPEPHSTEKAPLEIVGLVLGYASAVCYLCARIPQIIKNYQEKSCEGLAILFFMLSLTGNLMYGLSLVAYSQDRDYLLKALPWLMGSVGTIVEDCIIFVQFRLYSNNPRSTVAQA</sequence>
<evidence type="ECO:0000256" key="5">
    <source>
        <dbReference type="ARBA" id="ARBA00038039"/>
    </source>
</evidence>
<dbReference type="Proteomes" id="UP000813444">
    <property type="component" value="Unassembled WGS sequence"/>
</dbReference>
<dbReference type="AlphaFoldDB" id="A0A8K0WQS2"/>
<comment type="similarity">
    <text evidence="5">Belongs to the laat-1 family.</text>
</comment>
<dbReference type="FunFam" id="1.20.1280.290:FF:000012">
    <property type="entry name" value="Vacuolar membrane PQ loop repeat protein"/>
    <property type="match status" value="1"/>
</dbReference>
<evidence type="ECO:0000313" key="10">
    <source>
        <dbReference type="Proteomes" id="UP000813444"/>
    </source>
</evidence>
<keyword evidence="4 8" id="KW-0472">Membrane</keyword>
<dbReference type="Pfam" id="PF04193">
    <property type="entry name" value="PQ-loop"/>
    <property type="match status" value="2"/>
</dbReference>
<feature type="region of interest" description="Disordered" evidence="7">
    <location>
        <begin position="117"/>
        <end position="154"/>
    </location>
</feature>
<dbReference type="OrthoDB" id="8048523at2759"/>
<accession>A0A8K0WQS2</accession>
<dbReference type="InterPro" id="IPR006603">
    <property type="entry name" value="PQ-loop_rpt"/>
</dbReference>
<evidence type="ECO:0000256" key="1">
    <source>
        <dbReference type="ARBA" id="ARBA00004141"/>
    </source>
</evidence>
<protein>
    <submittedName>
        <fullName evidence="9">PQ-loop protein</fullName>
    </submittedName>
</protein>
<dbReference type="GO" id="GO:0098852">
    <property type="term" value="C:lytic vacuole membrane"/>
    <property type="evidence" value="ECO:0007669"/>
    <property type="project" value="UniProtKB-ARBA"/>
</dbReference>
<dbReference type="Gene3D" id="1.20.1280.290">
    <property type="match status" value="2"/>
</dbReference>
<keyword evidence="2 8" id="KW-0812">Transmembrane</keyword>
<feature type="transmembrane region" description="Helical" evidence="8">
    <location>
        <begin position="236"/>
        <end position="259"/>
    </location>
</feature>
<evidence type="ECO:0000256" key="7">
    <source>
        <dbReference type="SAM" id="MobiDB-lite"/>
    </source>
</evidence>
<feature type="compositionally biased region" description="Basic and acidic residues" evidence="7">
    <location>
        <begin position="142"/>
        <end position="153"/>
    </location>
</feature>
<proteinExistence type="inferred from homology"/>
<dbReference type="GO" id="GO:0015174">
    <property type="term" value="F:basic amino acid transmembrane transporter activity"/>
    <property type="evidence" value="ECO:0007669"/>
    <property type="project" value="UniProtKB-ARBA"/>
</dbReference>
<gene>
    <name evidence="9" type="ORF">B0I35DRAFT_433128</name>
</gene>
<dbReference type="InterPro" id="IPR051415">
    <property type="entry name" value="LAAT-1"/>
</dbReference>
<feature type="transmembrane region" description="Helical" evidence="8">
    <location>
        <begin position="58"/>
        <end position="78"/>
    </location>
</feature>
<feature type="transmembrane region" description="Helical" evidence="8">
    <location>
        <begin position="84"/>
        <end position="105"/>
    </location>
</feature>
<feature type="transmembrane region" description="Helical" evidence="8">
    <location>
        <begin position="206"/>
        <end position="224"/>
    </location>
</feature>
<keyword evidence="10" id="KW-1185">Reference proteome</keyword>
<reference evidence="9" key="1">
    <citation type="journal article" date="2021" name="Nat. Commun.">
        <title>Genetic determinants of endophytism in the Arabidopsis root mycobiome.</title>
        <authorList>
            <person name="Mesny F."/>
            <person name="Miyauchi S."/>
            <person name="Thiergart T."/>
            <person name="Pickel B."/>
            <person name="Atanasova L."/>
            <person name="Karlsson M."/>
            <person name="Huettel B."/>
            <person name="Barry K.W."/>
            <person name="Haridas S."/>
            <person name="Chen C."/>
            <person name="Bauer D."/>
            <person name="Andreopoulos W."/>
            <person name="Pangilinan J."/>
            <person name="LaButti K."/>
            <person name="Riley R."/>
            <person name="Lipzen A."/>
            <person name="Clum A."/>
            <person name="Drula E."/>
            <person name="Henrissat B."/>
            <person name="Kohler A."/>
            <person name="Grigoriev I.V."/>
            <person name="Martin F.M."/>
            <person name="Hacquard S."/>
        </authorList>
    </citation>
    <scope>NUCLEOTIDE SEQUENCE</scope>
    <source>
        <strain evidence="9">MPI-CAGE-CH-0235</strain>
    </source>
</reference>
<evidence type="ECO:0000313" key="9">
    <source>
        <dbReference type="EMBL" id="KAH7316456.1"/>
    </source>
</evidence>
<evidence type="ECO:0000256" key="3">
    <source>
        <dbReference type="ARBA" id="ARBA00022989"/>
    </source>
</evidence>
<comment type="catalytic activity">
    <reaction evidence="6">
        <text>L-histidine(out) + L-arginine(in) = L-histidine(in) + L-arginine(out)</text>
        <dbReference type="Rhea" id="RHEA:71063"/>
        <dbReference type="ChEBI" id="CHEBI:32682"/>
        <dbReference type="ChEBI" id="CHEBI:57595"/>
    </reaction>
</comment>
<dbReference type="FunFam" id="1.20.1280.290:FF:000009">
    <property type="entry name" value="PQ loop repeat family protein"/>
    <property type="match status" value="1"/>
</dbReference>
<keyword evidence="3 8" id="KW-1133">Transmembrane helix</keyword>
<dbReference type="GO" id="GO:0034486">
    <property type="term" value="P:vacuolar transmembrane transport"/>
    <property type="evidence" value="ECO:0007669"/>
    <property type="project" value="UniProtKB-ARBA"/>
</dbReference>
<dbReference type="EMBL" id="JAGPNK010000008">
    <property type="protein sequence ID" value="KAH7316456.1"/>
    <property type="molecule type" value="Genomic_DNA"/>
</dbReference>
<feature type="transmembrane region" description="Helical" evidence="8">
    <location>
        <begin position="159"/>
        <end position="179"/>
    </location>
</feature>
<evidence type="ECO:0000256" key="4">
    <source>
        <dbReference type="ARBA" id="ARBA00023136"/>
    </source>
</evidence>
<evidence type="ECO:0000256" key="8">
    <source>
        <dbReference type="SAM" id="Phobius"/>
    </source>
</evidence>
<feature type="compositionally biased region" description="Polar residues" evidence="7">
    <location>
        <begin position="121"/>
        <end position="136"/>
    </location>
</feature>
<feature type="transmembrane region" description="Helical" evidence="8">
    <location>
        <begin position="27"/>
        <end position="46"/>
    </location>
</feature>
<dbReference type="PANTHER" id="PTHR16201">
    <property type="entry name" value="SEVEN TRANSMEMBRANE PROTEIN 1-RELATED"/>
    <property type="match status" value="1"/>
</dbReference>